<evidence type="ECO:0000313" key="6">
    <source>
        <dbReference type="Proteomes" id="UP000782519"/>
    </source>
</evidence>
<organism evidence="5 6">
    <name type="scientific">Rhodopseudomonas palustris</name>
    <dbReference type="NCBI Taxonomy" id="1076"/>
    <lineage>
        <taxon>Bacteria</taxon>
        <taxon>Pseudomonadati</taxon>
        <taxon>Pseudomonadota</taxon>
        <taxon>Alphaproteobacteria</taxon>
        <taxon>Hyphomicrobiales</taxon>
        <taxon>Nitrobacteraceae</taxon>
        <taxon>Rhodopseudomonas</taxon>
    </lineage>
</organism>
<dbReference type="PROSITE" id="PS01031">
    <property type="entry name" value="SHSP"/>
    <property type="match status" value="1"/>
</dbReference>
<dbReference type="CDD" id="cd06464">
    <property type="entry name" value="ACD_sHsps-like"/>
    <property type="match status" value="1"/>
</dbReference>
<feature type="domain" description="SHSP" evidence="4">
    <location>
        <begin position="53"/>
        <end position="165"/>
    </location>
</feature>
<dbReference type="Pfam" id="PF00011">
    <property type="entry name" value="HSP20"/>
    <property type="match status" value="1"/>
</dbReference>
<evidence type="ECO:0000256" key="3">
    <source>
        <dbReference type="RuleBase" id="RU003616"/>
    </source>
</evidence>
<dbReference type="InterPro" id="IPR002068">
    <property type="entry name" value="A-crystallin/Hsp20_dom"/>
</dbReference>
<sequence>MNMRDMIPWSRGSQPLARAFDGDPFLSLHREMNRLFDDVFRGFDAPALSNRLAAFGNVWPKLEIANTEKELKVSAEVPGMAEKDIEVLLDDGVLTIRGEKTSATEDKDKQFSEHFYGKFERRVPLDVPVAADKVSAAFKNGVLTVTLPKAEPIPATSKRIAIQPGQ</sequence>
<dbReference type="PANTHER" id="PTHR46733">
    <property type="entry name" value="26.5 KDA HEAT SHOCK PROTEIN, MITOCHONDRIAL"/>
    <property type="match status" value="1"/>
</dbReference>
<evidence type="ECO:0000256" key="2">
    <source>
        <dbReference type="PROSITE-ProRule" id="PRU00285"/>
    </source>
</evidence>
<comment type="caution">
    <text evidence="5">The sequence shown here is derived from an EMBL/GenBank/DDBJ whole genome shotgun (WGS) entry which is preliminary data.</text>
</comment>
<keyword evidence="1" id="KW-0346">Stress response</keyword>
<dbReference type="Proteomes" id="UP000782519">
    <property type="component" value="Unassembled WGS sequence"/>
</dbReference>
<name>A0A933RX04_RHOPL</name>
<evidence type="ECO:0000256" key="1">
    <source>
        <dbReference type="ARBA" id="ARBA00023016"/>
    </source>
</evidence>
<proteinExistence type="inferred from homology"/>
<evidence type="ECO:0000259" key="4">
    <source>
        <dbReference type="PROSITE" id="PS01031"/>
    </source>
</evidence>
<dbReference type="Gene3D" id="2.60.40.790">
    <property type="match status" value="1"/>
</dbReference>
<accession>A0A933RX04</accession>
<gene>
    <name evidence="5" type="ORF">HZA66_10215</name>
</gene>
<protein>
    <submittedName>
        <fullName evidence="5">Hsp20/alpha crystallin family protein</fullName>
    </submittedName>
</protein>
<dbReference type="SUPFAM" id="SSF49764">
    <property type="entry name" value="HSP20-like chaperones"/>
    <property type="match status" value="1"/>
</dbReference>
<dbReference type="AlphaFoldDB" id="A0A933RX04"/>
<reference evidence="5" key="1">
    <citation type="submission" date="2020-07" db="EMBL/GenBank/DDBJ databases">
        <title>Huge and variable diversity of episymbiotic CPR bacteria and DPANN archaea in groundwater ecosystems.</title>
        <authorList>
            <person name="He C.Y."/>
            <person name="Keren R."/>
            <person name="Whittaker M."/>
            <person name="Farag I.F."/>
            <person name="Doudna J."/>
            <person name="Cate J.H.D."/>
            <person name="Banfield J.F."/>
        </authorList>
    </citation>
    <scope>NUCLEOTIDE SEQUENCE</scope>
    <source>
        <strain evidence="5">NC_groundwater_1818_Pr3_B-0.1um_66_35</strain>
    </source>
</reference>
<dbReference type="PANTHER" id="PTHR46733:SF4">
    <property type="entry name" value="HEAT SHOCK PROTEIN 21, CHLOROPLASTIC"/>
    <property type="match status" value="1"/>
</dbReference>
<evidence type="ECO:0000313" key="5">
    <source>
        <dbReference type="EMBL" id="MBI5129807.1"/>
    </source>
</evidence>
<dbReference type="InterPro" id="IPR008978">
    <property type="entry name" value="HSP20-like_chaperone"/>
</dbReference>
<dbReference type="EMBL" id="JACRJB010000025">
    <property type="protein sequence ID" value="MBI5129807.1"/>
    <property type="molecule type" value="Genomic_DNA"/>
</dbReference>
<dbReference type="InterPro" id="IPR044587">
    <property type="entry name" value="HSP21-like"/>
</dbReference>
<comment type="similarity">
    <text evidence="2 3">Belongs to the small heat shock protein (HSP20) family.</text>
</comment>
<dbReference type="GO" id="GO:0009408">
    <property type="term" value="P:response to heat"/>
    <property type="evidence" value="ECO:0007669"/>
    <property type="project" value="InterPro"/>
</dbReference>